<gene>
    <name evidence="1" type="ORF">CR492_07270</name>
</gene>
<dbReference type="EMBL" id="PDZR01000005">
    <property type="protein sequence ID" value="PNG26770.1"/>
    <property type="molecule type" value="Genomic_DNA"/>
</dbReference>
<dbReference type="AlphaFoldDB" id="A0A2J7TJ30"/>
<organism evidence="1 2">
    <name type="scientific">Methylocella silvestris</name>
    <dbReference type="NCBI Taxonomy" id="199596"/>
    <lineage>
        <taxon>Bacteria</taxon>
        <taxon>Pseudomonadati</taxon>
        <taxon>Pseudomonadota</taxon>
        <taxon>Alphaproteobacteria</taxon>
        <taxon>Hyphomicrobiales</taxon>
        <taxon>Beijerinckiaceae</taxon>
        <taxon>Methylocella</taxon>
    </lineage>
</organism>
<sequence>MTLEKLAQIARRLAPLQDFKWLAQLAGDLKADGAPAKHKPAVDASELLIAGLSLVAQYVVAGAPMNLPAAINIRDGFMVALLASCPIRAKTLIGLPLEARCDSREDAGGSTCRAARQRTGAPTAEWSRFFSISRSTLICGACARFF</sequence>
<proteinExistence type="predicted"/>
<protein>
    <submittedName>
        <fullName evidence="1">Uncharacterized protein</fullName>
    </submittedName>
</protein>
<comment type="caution">
    <text evidence="1">The sequence shown here is derived from an EMBL/GenBank/DDBJ whole genome shotgun (WGS) entry which is preliminary data.</text>
</comment>
<evidence type="ECO:0000313" key="2">
    <source>
        <dbReference type="Proteomes" id="UP000236286"/>
    </source>
</evidence>
<dbReference type="Proteomes" id="UP000236286">
    <property type="component" value="Unassembled WGS sequence"/>
</dbReference>
<accession>A0A2J7TJ30</accession>
<reference evidence="1 2" key="1">
    <citation type="submission" date="2017-10" db="EMBL/GenBank/DDBJ databases">
        <title>Genome announcement of Methylocella silvestris TVC from permafrost.</title>
        <authorList>
            <person name="Wang J."/>
            <person name="Geng K."/>
            <person name="Ul-Haque F."/>
            <person name="Crombie A.T."/>
            <person name="Street L.E."/>
            <person name="Wookey P.A."/>
            <person name="Murrell J.C."/>
            <person name="Pratscher J."/>
        </authorList>
    </citation>
    <scope>NUCLEOTIDE SEQUENCE [LARGE SCALE GENOMIC DNA]</scope>
    <source>
        <strain evidence="1 2">TVC</strain>
    </source>
</reference>
<dbReference type="OrthoDB" id="7363113at2"/>
<name>A0A2J7TJ30_METSI</name>
<evidence type="ECO:0000313" key="1">
    <source>
        <dbReference type="EMBL" id="PNG26770.1"/>
    </source>
</evidence>
<dbReference type="RefSeq" id="WP_102843065.1">
    <property type="nucleotide sequence ID" value="NZ_PDZR01000005.1"/>
</dbReference>